<dbReference type="RefSeq" id="WP_128391254.1">
    <property type="nucleotide sequence ID" value="NZ_SBII01000015.1"/>
</dbReference>
<evidence type="ECO:0000313" key="3">
    <source>
        <dbReference type="Proteomes" id="UP000287527"/>
    </source>
</evidence>
<organism evidence="2 3">
    <name type="scientific">Flavobacterium cerinum</name>
    <dbReference type="NCBI Taxonomy" id="2502784"/>
    <lineage>
        <taxon>Bacteria</taxon>
        <taxon>Pseudomonadati</taxon>
        <taxon>Bacteroidota</taxon>
        <taxon>Flavobacteriia</taxon>
        <taxon>Flavobacteriales</taxon>
        <taxon>Flavobacteriaceae</taxon>
        <taxon>Flavobacterium</taxon>
    </lineage>
</organism>
<reference evidence="2 3" key="1">
    <citation type="submission" date="2019-01" db="EMBL/GenBank/DDBJ databases">
        <title>Flavobacterium sp. nov.,isolated from freshwater.</title>
        <authorList>
            <person name="Zhang R."/>
            <person name="Du Z.-J."/>
        </authorList>
    </citation>
    <scope>NUCLEOTIDE SEQUENCE [LARGE SCALE GENOMIC DNA]</scope>
    <source>
        <strain evidence="2 3">1E403</strain>
    </source>
</reference>
<keyword evidence="3" id="KW-1185">Reference proteome</keyword>
<dbReference type="Proteomes" id="UP000287527">
    <property type="component" value="Unassembled WGS sequence"/>
</dbReference>
<dbReference type="AlphaFoldDB" id="A0A3S3TSS5"/>
<dbReference type="EMBL" id="SBII01000015">
    <property type="protein sequence ID" value="RWW91987.1"/>
    <property type="molecule type" value="Genomic_DNA"/>
</dbReference>
<evidence type="ECO:0000256" key="1">
    <source>
        <dbReference type="SAM" id="Phobius"/>
    </source>
</evidence>
<dbReference type="OrthoDB" id="1367911at2"/>
<sequence>MKLFSLILSVIVFFGSLYFFVLKVSEVDSLNDLIYVSLLVTLMAICVVGVIINWEFFRKKRNNNLFLFVTNSYSRKKKKK</sequence>
<gene>
    <name evidence="2" type="ORF">EPI11_17325</name>
</gene>
<keyword evidence="1" id="KW-1133">Transmembrane helix</keyword>
<proteinExistence type="predicted"/>
<evidence type="ECO:0000313" key="2">
    <source>
        <dbReference type="EMBL" id="RWW91987.1"/>
    </source>
</evidence>
<protein>
    <submittedName>
        <fullName evidence="2">Uncharacterized protein</fullName>
    </submittedName>
</protein>
<accession>A0A3S3TSS5</accession>
<keyword evidence="1" id="KW-0472">Membrane</keyword>
<keyword evidence="1" id="KW-0812">Transmembrane</keyword>
<feature type="transmembrane region" description="Helical" evidence="1">
    <location>
        <begin position="35"/>
        <end position="57"/>
    </location>
</feature>
<name>A0A3S3TSS5_9FLAO</name>
<comment type="caution">
    <text evidence="2">The sequence shown here is derived from an EMBL/GenBank/DDBJ whole genome shotgun (WGS) entry which is preliminary data.</text>
</comment>